<dbReference type="InterPro" id="IPR052169">
    <property type="entry name" value="CW_Biosynth-Accessory"/>
</dbReference>
<dbReference type="PANTHER" id="PTHR33393">
    <property type="entry name" value="POLYGLUTAMINE SYNTHESIS ACCESSORY PROTEIN RV0574C-RELATED"/>
    <property type="match status" value="1"/>
</dbReference>
<dbReference type="Proteomes" id="UP000223596">
    <property type="component" value="Unassembled WGS sequence"/>
</dbReference>
<organism evidence="3 4">
    <name type="scientific">Acetivibrio thermocellus AD2</name>
    <dbReference type="NCBI Taxonomy" id="1138384"/>
    <lineage>
        <taxon>Bacteria</taxon>
        <taxon>Bacillati</taxon>
        <taxon>Bacillota</taxon>
        <taxon>Clostridia</taxon>
        <taxon>Eubacteriales</taxon>
        <taxon>Oscillospiraceae</taxon>
        <taxon>Acetivibrio</taxon>
    </lineage>
</organism>
<accession>A0AB36TIM1</accession>
<dbReference type="PANTHER" id="PTHR33393:SF11">
    <property type="entry name" value="POLYGLUTAMINE SYNTHESIS ACCESSORY PROTEIN RV0574C-RELATED"/>
    <property type="match status" value="1"/>
</dbReference>
<dbReference type="RefSeq" id="WP_003518001.1">
    <property type="nucleotide sequence ID" value="NZ_CP013828.1"/>
</dbReference>
<gene>
    <name evidence="3" type="ORF">M972_111796</name>
</gene>
<reference evidence="3 4" key="1">
    <citation type="submission" date="2017-09" db="EMBL/GenBank/DDBJ databases">
        <title>Evaluation of Pacific Biosciences Sequencing Technology to Finishing C. thermocellum Genome Sequences.</title>
        <authorList>
            <person name="Brown S."/>
        </authorList>
    </citation>
    <scope>NUCLEOTIDE SEQUENCE [LARGE SCALE GENOMIC DNA]</scope>
    <source>
        <strain evidence="3 4">AD2</strain>
    </source>
</reference>
<dbReference type="AlphaFoldDB" id="A0AB36TIM1"/>
<dbReference type="Pfam" id="PF09587">
    <property type="entry name" value="PGA_cap"/>
    <property type="match status" value="1"/>
</dbReference>
<comment type="similarity">
    <text evidence="1">Belongs to the CapA family.</text>
</comment>
<dbReference type="Gene3D" id="3.60.21.10">
    <property type="match status" value="1"/>
</dbReference>
<dbReference type="PROSITE" id="PS51257">
    <property type="entry name" value="PROKAR_LIPOPROTEIN"/>
    <property type="match status" value="1"/>
</dbReference>
<feature type="domain" description="Capsule synthesis protein CapA" evidence="2">
    <location>
        <begin position="81"/>
        <end position="336"/>
    </location>
</feature>
<name>A0AB36TIM1_ACETH</name>
<dbReference type="InterPro" id="IPR019079">
    <property type="entry name" value="Capsule_synth_CapA"/>
</dbReference>
<dbReference type="EMBL" id="PDBW01000001">
    <property type="protein sequence ID" value="PFH03000.1"/>
    <property type="molecule type" value="Genomic_DNA"/>
</dbReference>
<protein>
    <submittedName>
        <fullName evidence="3">Poly-gamma-glutamate synthesis protein (Capsule biosynthesis protein)</fullName>
    </submittedName>
</protein>
<dbReference type="CDD" id="cd07381">
    <property type="entry name" value="MPP_CapA"/>
    <property type="match status" value="1"/>
</dbReference>
<dbReference type="SMART" id="SM00854">
    <property type="entry name" value="PGA_cap"/>
    <property type="match status" value="1"/>
</dbReference>
<dbReference type="InterPro" id="IPR029052">
    <property type="entry name" value="Metallo-depent_PP-like"/>
</dbReference>
<proteinExistence type="inferred from homology"/>
<evidence type="ECO:0000313" key="4">
    <source>
        <dbReference type="Proteomes" id="UP000223596"/>
    </source>
</evidence>
<evidence type="ECO:0000259" key="2">
    <source>
        <dbReference type="SMART" id="SM00854"/>
    </source>
</evidence>
<sequence length="411" mass="45781">MRKKYVALAVIVFLIGISALGGCNFRSDSVAVVNEKNTGTYENDLDQKKVADAAKDGTVGTVSETVYSTVQPTATPEKELKIVAVGDILLGRGVGMRLKNGNKDFTYPFLEVRYILRKGDVVFGNLEEPITSSTHSLTGIKEGGKYVLKNDVEAIEGIKYAGFNLMNLANNHILDYYERGLFDTMDILDKNGIKYAGAGRNLEEARKPAIMEVKSMKVGMLAYTDMAEIVYKGNPNYKFAAGEDKPGVAPRPLKFDDSIKKDIEELRSKVDILIVSLHWGVEESFEVLPEQREFAHSLIDNGVDVILGHHPHQFQGIEIYKGKPVFYSLGNFIFDQNDPENQESFIVTLDYKGSRLTGIEAVPVRTIGKIQVVPQKGDEAKPILEREKNLCNRLDTNCIIKDDKLYFEIGK</sequence>
<comment type="caution">
    <text evidence="3">The sequence shown here is derived from an EMBL/GenBank/DDBJ whole genome shotgun (WGS) entry which is preliminary data.</text>
</comment>
<evidence type="ECO:0000313" key="3">
    <source>
        <dbReference type="EMBL" id="PFH03000.1"/>
    </source>
</evidence>
<evidence type="ECO:0000256" key="1">
    <source>
        <dbReference type="ARBA" id="ARBA00005662"/>
    </source>
</evidence>
<dbReference type="SUPFAM" id="SSF56300">
    <property type="entry name" value="Metallo-dependent phosphatases"/>
    <property type="match status" value="1"/>
</dbReference>